<evidence type="ECO:0000313" key="2">
    <source>
        <dbReference type="EMBL" id="CAK7354624.1"/>
    </source>
</evidence>
<evidence type="ECO:0000256" key="1">
    <source>
        <dbReference type="SAM" id="MobiDB-lite"/>
    </source>
</evidence>
<organism evidence="2 3">
    <name type="scientific">Dovyalis caffra</name>
    <dbReference type="NCBI Taxonomy" id="77055"/>
    <lineage>
        <taxon>Eukaryota</taxon>
        <taxon>Viridiplantae</taxon>
        <taxon>Streptophyta</taxon>
        <taxon>Embryophyta</taxon>
        <taxon>Tracheophyta</taxon>
        <taxon>Spermatophyta</taxon>
        <taxon>Magnoliopsida</taxon>
        <taxon>eudicotyledons</taxon>
        <taxon>Gunneridae</taxon>
        <taxon>Pentapetalae</taxon>
        <taxon>rosids</taxon>
        <taxon>fabids</taxon>
        <taxon>Malpighiales</taxon>
        <taxon>Salicaceae</taxon>
        <taxon>Flacourtieae</taxon>
        <taxon>Dovyalis</taxon>
    </lineage>
</organism>
<keyword evidence="3" id="KW-1185">Reference proteome</keyword>
<proteinExistence type="predicted"/>
<dbReference type="AlphaFoldDB" id="A0AAV1SLX5"/>
<accession>A0AAV1SLX5</accession>
<evidence type="ECO:0000313" key="3">
    <source>
        <dbReference type="Proteomes" id="UP001314170"/>
    </source>
</evidence>
<protein>
    <submittedName>
        <fullName evidence="2">Uncharacterized protein</fullName>
    </submittedName>
</protein>
<feature type="region of interest" description="Disordered" evidence="1">
    <location>
        <begin position="1"/>
        <end position="20"/>
    </location>
</feature>
<sequence length="90" mass="9496">MSSNGLPSPPALEDPDLEEEGEIVFFDEDDIASGLEACRLSLTGNTTQNLSSLSVSYQRRQAVSKMTIIVGIKGLAVKKNTISGAVTQGP</sequence>
<dbReference type="Proteomes" id="UP001314170">
    <property type="component" value="Unassembled WGS sequence"/>
</dbReference>
<comment type="caution">
    <text evidence="2">The sequence shown here is derived from an EMBL/GenBank/DDBJ whole genome shotgun (WGS) entry which is preliminary data.</text>
</comment>
<dbReference type="EMBL" id="CAWUPB010001195">
    <property type="protein sequence ID" value="CAK7354624.1"/>
    <property type="molecule type" value="Genomic_DNA"/>
</dbReference>
<gene>
    <name evidence="2" type="ORF">DCAF_LOCUS25257</name>
</gene>
<reference evidence="2 3" key="1">
    <citation type="submission" date="2024-01" db="EMBL/GenBank/DDBJ databases">
        <authorList>
            <person name="Waweru B."/>
        </authorList>
    </citation>
    <scope>NUCLEOTIDE SEQUENCE [LARGE SCALE GENOMIC DNA]</scope>
</reference>
<name>A0AAV1SLX5_9ROSI</name>